<keyword evidence="3" id="KW-0349">Heme</keyword>
<dbReference type="InterPro" id="IPR036851">
    <property type="entry name" value="Chloroperoxidase-like_sf"/>
</dbReference>
<dbReference type="PROSITE" id="PS51405">
    <property type="entry name" value="HEME_HALOPEROXIDASE"/>
    <property type="match status" value="1"/>
</dbReference>
<evidence type="ECO:0000256" key="1">
    <source>
        <dbReference type="ARBA" id="ARBA00001970"/>
    </source>
</evidence>
<keyword evidence="6" id="KW-0408">Iron</keyword>
<evidence type="ECO:0000256" key="3">
    <source>
        <dbReference type="ARBA" id="ARBA00022617"/>
    </source>
</evidence>
<protein>
    <submittedName>
        <fullName evidence="9">Heme-thiolate peroxidase</fullName>
    </submittedName>
</protein>
<organism evidence="9 10">
    <name type="scientific">Crepidotus variabilis</name>
    <dbReference type="NCBI Taxonomy" id="179855"/>
    <lineage>
        <taxon>Eukaryota</taxon>
        <taxon>Fungi</taxon>
        <taxon>Dikarya</taxon>
        <taxon>Basidiomycota</taxon>
        <taxon>Agaricomycotina</taxon>
        <taxon>Agaricomycetes</taxon>
        <taxon>Agaricomycetidae</taxon>
        <taxon>Agaricales</taxon>
        <taxon>Agaricineae</taxon>
        <taxon>Crepidotaceae</taxon>
        <taxon>Crepidotus</taxon>
    </lineage>
</organism>
<gene>
    <name evidence="9" type="primary">HTP1</name>
    <name evidence="9" type="ORF">CPB83DRAFT_301004</name>
</gene>
<keyword evidence="5" id="KW-0560">Oxidoreductase</keyword>
<dbReference type="PANTHER" id="PTHR33577">
    <property type="entry name" value="STERIGMATOCYSTIN BIOSYNTHESIS PEROXIDASE STCC-RELATED"/>
    <property type="match status" value="1"/>
</dbReference>
<evidence type="ECO:0000256" key="7">
    <source>
        <dbReference type="ARBA" id="ARBA00025795"/>
    </source>
</evidence>
<dbReference type="GO" id="GO:0004601">
    <property type="term" value="F:peroxidase activity"/>
    <property type="evidence" value="ECO:0007669"/>
    <property type="project" value="UniProtKB-KW"/>
</dbReference>
<evidence type="ECO:0000259" key="8">
    <source>
        <dbReference type="PROSITE" id="PS51405"/>
    </source>
</evidence>
<keyword evidence="10" id="KW-1185">Reference proteome</keyword>
<evidence type="ECO:0000256" key="2">
    <source>
        <dbReference type="ARBA" id="ARBA00022559"/>
    </source>
</evidence>
<accession>A0A9P6EFZ3</accession>
<sequence>MATQLFARNVTGFREPQSADAKEPHSDKFRHAFPPATANRSPCPALNTLANHGFISRTGRNLRFGEVIQAINHVYNLSHPFCVLLAFGGFITCGRLRLVAPRFNPSPIHGHQVYNRPSEQSVWSKLGDRILGAIGFLIGLSPVSWTLDLDRLSQRGFFKIAHNASLVHPNNAPSTSPDPKLLADFLAYKPRVEDLSISKPTSFKLIDIAKYHELRMDASHSKPEGIHGRIASGECALMFLVLRGKGRSRFGDKTTDGAVTVSHLEQWFGQERLPDGWWDLGEDGLRPQKTIKISDARELAVKIEQLGKAHISHP</sequence>
<reference evidence="9" key="1">
    <citation type="submission" date="2020-11" db="EMBL/GenBank/DDBJ databases">
        <authorList>
            <consortium name="DOE Joint Genome Institute"/>
            <person name="Ahrendt S."/>
            <person name="Riley R."/>
            <person name="Andreopoulos W."/>
            <person name="Labutti K."/>
            <person name="Pangilinan J."/>
            <person name="Ruiz-Duenas F.J."/>
            <person name="Barrasa J.M."/>
            <person name="Sanchez-Garcia M."/>
            <person name="Camarero S."/>
            <person name="Miyauchi S."/>
            <person name="Serrano A."/>
            <person name="Linde D."/>
            <person name="Babiker R."/>
            <person name="Drula E."/>
            <person name="Ayuso-Fernandez I."/>
            <person name="Pacheco R."/>
            <person name="Padilla G."/>
            <person name="Ferreira P."/>
            <person name="Barriuso J."/>
            <person name="Kellner H."/>
            <person name="Castanera R."/>
            <person name="Alfaro M."/>
            <person name="Ramirez L."/>
            <person name="Pisabarro A.G."/>
            <person name="Kuo A."/>
            <person name="Tritt A."/>
            <person name="Lipzen A."/>
            <person name="He G."/>
            <person name="Yan M."/>
            <person name="Ng V."/>
            <person name="Cullen D."/>
            <person name="Martin F."/>
            <person name="Rosso M.-N."/>
            <person name="Henrissat B."/>
            <person name="Hibbett D."/>
            <person name="Martinez A.T."/>
            <person name="Grigoriev I.V."/>
        </authorList>
    </citation>
    <scope>NUCLEOTIDE SEQUENCE</scope>
    <source>
        <strain evidence="9">CBS 506.95</strain>
    </source>
</reference>
<comment type="caution">
    <text evidence="9">The sequence shown here is derived from an EMBL/GenBank/DDBJ whole genome shotgun (WGS) entry which is preliminary data.</text>
</comment>
<dbReference type="Proteomes" id="UP000807306">
    <property type="component" value="Unassembled WGS sequence"/>
</dbReference>
<comment type="similarity">
    <text evidence="7">Belongs to the chloroperoxidase family.</text>
</comment>
<dbReference type="SUPFAM" id="SSF47571">
    <property type="entry name" value="Cloroperoxidase"/>
    <property type="match status" value="1"/>
</dbReference>
<evidence type="ECO:0000256" key="5">
    <source>
        <dbReference type="ARBA" id="ARBA00023002"/>
    </source>
</evidence>
<dbReference type="Pfam" id="PF01328">
    <property type="entry name" value="Peroxidase_2"/>
    <property type="match status" value="1"/>
</dbReference>
<keyword evidence="2 9" id="KW-0575">Peroxidase</keyword>
<feature type="domain" description="Heme haloperoxidase family profile" evidence="8">
    <location>
        <begin position="26"/>
        <end position="301"/>
    </location>
</feature>
<name>A0A9P6EFZ3_9AGAR</name>
<dbReference type="InterPro" id="IPR000028">
    <property type="entry name" value="Chloroperoxidase"/>
</dbReference>
<comment type="cofactor">
    <cofactor evidence="1">
        <name>heme b</name>
        <dbReference type="ChEBI" id="CHEBI:60344"/>
    </cofactor>
</comment>
<evidence type="ECO:0000313" key="10">
    <source>
        <dbReference type="Proteomes" id="UP000807306"/>
    </source>
</evidence>
<dbReference type="GO" id="GO:0046872">
    <property type="term" value="F:metal ion binding"/>
    <property type="evidence" value="ECO:0007669"/>
    <property type="project" value="UniProtKB-KW"/>
</dbReference>
<dbReference type="Gene3D" id="1.10.489.10">
    <property type="entry name" value="Chloroperoxidase-like"/>
    <property type="match status" value="1"/>
</dbReference>
<proteinExistence type="inferred from homology"/>
<evidence type="ECO:0000256" key="6">
    <source>
        <dbReference type="ARBA" id="ARBA00023004"/>
    </source>
</evidence>
<dbReference type="AlphaFoldDB" id="A0A9P6EFZ3"/>
<evidence type="ECO:0000256" key="4">
    <source>
        <dbReference type="ARBA" id="ARBA00022723"/>
    </source>
</evidence>
<dbReference type="EMBL" id="MU157850">
    <property type="protein sequence ID" value="KAF9528848.1"/>
    <property type="molecule type" value="Genomic_DNA"/>
</dbReference>
<dbReference type="OrthoDB" id="407298at2759"/>
<keyword evidence="4" id="KW-0479">Metal-binding</keyword>
<dbReference type="PANTHER" id="PTHR33577:SF16">
    <property type="entry name" value="HEME HALOPEROXIDASE FAMILY PROFILE DOMAIN-CONTAINING PROTEIN"/>
    <property type="match status" value="1"/>
</dbReference>
<evidence type="ECO:0000313" key="9">
    <source>
        <dbReference type="EMBL" id="KAF9528848.1"/>
    </source>
</evidence>